<feature type="signal peptide" evidence="3">
    <location>
        <begin position="1"/>
        <end position="20"/>
    </location>
</feature>
<protein>
    <submittedName>
        <fullName evidence="4">Uncharacterized protein</fullName>
    </submittedName>
</protein>
<dbReference type="PANTHER" id="PTHR11240">
    <property type="entry name" value="RIBONUCLEASE T2"/>
    <property type="match status" value="1"/>
</dbReference>
<dbReference type="Gene3D" id="3.90.730.10">
    <property type="entry name" value="Ribonuclease T2-like"/>
    <property type="match status" value="1"/>
</dbReference>
<gene>
    <name evidence="4" type="ORF">P43SY_002017</name>
</gene>
<keyword evidence="3" id="KW-0732">Signal</keyword>
<dbReference type="EMBL" id="JAKCXM010000320">
    <property type="protein sequence ID" value="KAJ0395886.1"/>
    <property type="molecule type" value="Genomic_DNA"/>
</dbReference>
<accession>A0AAD5LC45</accession>
<dbReference type="GO" id="GO:0005576">
    <property type="term" value="C:extracellular region"/>
    <property type="evidence" value="ECO:0007669"/>
    <property type="project" value="TreeGrafter"/>
</dbReference>
<evidence type="ECO:0000313" key="5">
    <source>
        <dbReference type="Proteomes" id="UP001209570"/>
    </source>
</evidence>
<dbReference type="AlphaFoldDB" id="A0AAD5LC45"/>
<name>A0AAD5LC45_PYTIN</name>
<evidence type="ECO:0000313" key="4">
    <source>
        <dbReference type="EMBL" id="KAJ0395886.1"/>
    </source>
</evidence>
<organism evidence="4 5">
    <name type="scientific">Pythium insidiosum</name>
    <name type="common">Pythiosis disease agent</name>
    <dbReference type="NCBI Taxonomy" id="114742"/>
    <lineage>
        <taxon>Eukaryota</taxon>
        <taxon>Sar</taxon>
        <taxon>Stramenopiles</taxon>
        <taxon>Oomycota</taxon>
        <taxon>Peronosporomycetes</taxon>
        <taxon>Pythiales</taxon>
        <taxon>Pythiaceae</taxon>
        <taxon>Pythium</taxon>
    </lineage>
</organism>
<dbReference type="PROSITE" id="PS00531">
    <property type="entry name" value="RNASE_T2_2"/>
    <property type="match status" value="1"/>
</dbReference>
<dbReference type="PROSITE" id="PS00530">
    <property type="entry name" value="RNASE_T2_1"/>
    <property type="match status" value="1"/>
</dbReference>
<dbReference type="PANTHER" id="PTHR11240:SF22">
    <property type="entry name" value="RIBONUCLEASE T2"/>
    <property type="match status" value="1"/>
</dbReference>
<proteinExistence type="inferred from homology"/>
<evidence type="ECO:0000256" key="3">
    <source>
        <dbReference type="SAM" id="SignalP"/>
    </source>
</evidence>
<comment type="similarity">
    <text evidence="1 2">Belongs to the RNase T2 family.</text>
</comment>
<dbReference type="GO" id="GO:0006401">
    <property type="term" value="P:RNA catabolic process"/>
    <property type="evidence" value="ECO:0007669"/>
    <property type="project" value="TreeGrafter"/>
</dbReference>
<comment type="caution">
    <text evidence="4">The sequence shown here is derived from an EMBL/GenBank/DDBJ whole genome shotgun (WGS) entry which is preliminary data.</text>
</comment>
<keyword evidence="5" id="KW-1185">Reference proteome</keyword>
<feature type="chain" id="PRO_5041995717" evidence="3">
    <location>
        <begin position="21"/>
        <end position="265"/>
    </location>
</feature>
<evidence type="ECO:0000256" key="2">
    <source>
        <dbReference type="RuleBase" id="RU004328"/>
    </source>
</evidence>
<reference evidence="4" key="1">
    <citation type="submission" date="2021-12" db="EMBL/GenBank/DDBJ databases">
        <title>Prjna785345.</title>
        <authorList>
            <person name="Rujirawat T."/>
            <person name="Krajaejun T."/>
        </authorList>
    </citation>
    <scope>NUCLEOTIDE SEQUENCE</scope>
    <source>
        <strain evidence="4">Pi057C3</strain>
    </source>
</reference>
<dbReference type="SUPFAM" id="SSF55895">
    <property type="entry name" value="Ribonuclease Rh-like"/>
    <property type="match status" value="1"/>
</dbReference>
<dbReference type="GO" id="GO:0033897">
    <property type="term" value="F:ribonuclease T2 activity"/>
    <property type="evidence" value="ECO:0007669"/>
    <property type="project" value="InterPro"/>
</dbReference>
<dbReference type="InterPro" id="IPR018188">
    <property type="entry name" value="RNase_T2_His_AS_1"/>
</dbReference>
<dbReference type="InterPro" id="IPR033130">
    <property type="entry name" value="RNase_T2_His_AS_2"/>
</dbReference>
<evidence type="ECO:0000256" key="1">
    <source>
        <dbReference type="ARBA" id="ARBA00007469"/>
    </source>
</evidence>
<dbReference type="GO" id="GO:0003723">
    <property type="term" value="F:RNA binding"/>
    <property type="evidence" value="ECO:0007669"/>
    <property type="project" value="InterPro"/>
</dbReference>
<dbReference type="Proteomes" id="UP001209570">
    <property type="component" value="Unassembled WGS sequence"/>
</dbReference>
<dbReference type="CDD" id="cd00374">
    <property type="entry name" value="RNase_T2"/>
    <property type="match status" value="1"/>
</dbReference>
<dbReference type="InterPro" id="IPR036430">
    <property type="entry name" value="RNase_T2-like_sf"/>
</dbReference>
<sequence length="265" mass="29627">MRVLSLSLAAITALCSGAHALLPPAPLSRHHAHHGHRPAVFDSRVHDLPHAAPQFDFYVLAVSWQPEFCHGKEQEYPGCTVPRDYWRSHFTMHGLWPEREHGKHPGFCHGPEFDPAAVESAVGLDNLMQFWPNVKIAAGSADYVSFWRHEWTRHGTCSGLEQAAYFSRAVDIVRNATLTTPQLVQQNVGKSVSASELRAAFKREVSRDGDGDVALKCDHGNHLSQAFTCWEKDAKNQPIRRRACPPHIVSEDTCRSETVEILAFP</sequence>
<dbReference type="Pfam" id="PF00445">
    <property type="entry name" value="Ribonuclease_T2"/>
    <property type="match status" value="1"/>
</dbReference>
<dbReference type="InterPro" id="IPR001568">
    <property type="entry name" value="RNase_T2-like"/>
</dbReference>